<name>A0ABX3EZV3_ACTNA</name>
<comment type="caution">
    <text evidence="3">The sequence shown here is derived from an EMBL/GenBank/DDBJ whole genome shotgun (WGS) entry which is preliminary data.</text>
</comment>
<feature type="compositionally biased region" description="Basic and acidic residues" evidence="1">
    <location>
        <begin position="319"/>
        <end position="337"/>
    </location>
</feature>
<gene>
    <name evidence="3" type="ORF">BKH13_12810</name>
</gene>
<feature type="domain" description="Type VII secretion system protein EccE" evidence="2">
    <location>
        <begin position="166"/>
        <end position="273"/>
    </location>
</feature>
<reference evidence="3 4" key="1">
    <citation type="submission" date="2016-12" db="EMBL/GenBank/DDBJ databases">
        <title>Genomic comparison of strains in the 'Actinomyces naeslundii' group.</title>
        <authorList>
            <person name="Mughal S.R."/>
            <person name="Do T."/>
            <person name="Gilbert S.C."/>
            <person name="Witherden E.A."/>
            <person name="Didelot X."/>
            <person name="Beighton D."/>
        </authorList>
    </citation>
    <scope>NUCLEOTIDE SEQUENCE [LARGE SCALE GENOMIC DNA]</scope>
    <source>
        <strain evidence="3 4">WE6B-3</strain>
    </source>
</reference>
<dbReference type="InterPro" id="IPR049978">
    <property type="entry name" value="SCO6880-like"/>
</dbReference>
<dbReference type="Proteomes" id="UP000186781">
    <property type="component" value="Unassembled WGS sequence"/>
</dbReference>
<sequence length="424" mass="46249">MGLVPVSYIEGRAVDWAPIGASYLIRRVTGQHRYRARVWRTRPEGTLGLPGNRAAMKMHVDEVTGAVMVRDPHKKTLAVTASVKSGSFLLDETDKKNAKGNGYGKLLSTLGAADGVKLIQILVRSTADAGADVRRYWAQNRVQTGTSSPVQASYRDLLRDAASFTERHETTITVVVDLKKVKSAVRSYGGGMQGAAAVMRQRMRTLESLLDAAGLQLRGWLTKEDLATAIRCAYDPAAATRLQIHPEQVEDLEDAGPMAVDGGWTQVRTDSARHKVMRVAKWPRAKAEIGFLKDSIMVPGTVLAASFLYRPVPATKAAKDARREGSREVEGFKDRQRAGTHSTVVNEMDHAQAVEHLAELNTGFADMDHTVLLTVSAPSKEALAQGVEDVRNAVREVMAEPRTVICQQDELFEAATMPLGLGVR</sequence>
<keyword evidence="4" id="KW-1185">Reference proteome</keyword>
<dbReference type="EMBL" id="MSKX01000041">
    <property type="protein sequence ID" value="OLO80673.1"/>
    <property type="molecule type" value="Genomic_DNA"/>
</dbReference>
<protein>
    <recommendedName>
        <fullName evidence="2">Type VII secretion system protein EccE domain-containing protein</fullName>
    </recommendedName>
</protein>
<dbReference type="InterPro" id="IPR050051">
    <property type="entry name" value="EccE_dom"/>
</dbReference>
<evidence type="ECO:0000313" key="4">
    <source>
        <dbReference type="Proteomes" id="UP000186781"/>
    </source>
</evidence>
<dbReference type="NCBIfam" id="NF042935">
    <property type="entry name" value="SCO6880_fam"/>
    <property type="match status" value="1"/>
</dbReference>
<feature type="region of interest" description="Disordered" evidence="1">
    <location>
        <begin position="319"/>
        <end position="339"/>
    </location>
</feature>
<evidence type="ECO:0000256" key="1">
    <source>
        <dbReference type="SAM" id="MobiDB-lite"/>
    </source>
</evidence>
<accession>A0ABX3EZV3</accession>
<organism evidence="3 4">
    <name type="scientific">Actinomyces naeslundii</name>
    <dbReference type="NCBI Taxonomy" id="1655"/>
    <lineage>
        <taxon>Bacteria</taxon>
        <taxon>Bacillati</taxon>
        <taxon>Actinomycetota</taxon>
        <taxon>Actinomycetes</taxon>
        <taxon>Actinomycetales</taxon>
        <taxon>Actinomycetaceae</taxon>
        <taxon>Actinomyces</taxon>
    </lineage>
</organism>
<evidence type="ECO:0000259" key="2">
    <source>
        <dbReference type="Pfam" id="PF11203"/>
    </source>
</evidence>
<proteinExistence type="predicted"/>
<dbReference type="Pfam" id="PF11203">
    <property type="entry name" value="EccE"/>
    <property type="match status" value="1"/>
</dbReference>
<evidence type="ECO:0000313" key="3">
    <source>
        <dbReference type="EMBL" id="OLO80673.1"/>
    </source>
</evidence>